<dbReference type="OrthoDB" id="7284468at2"/>
<evidence type="ECO:0000256" key="8">
    <source>
        <dbReference type="SAM" id="Phobius"/>
    </source>
</evidence>
<dbReference type="Pfam" id="PF02653">
    <property type="entry name" value="BPD_transp_2"/>
    <property type="match status" value="1"/>
</dbReference>
<organism evidence="9 10">
    <name type="scientific">Falsihalocynthiibacter arcticus</name>
    <dbReference type="NCBI Taxonomy" id="1579316"/>
    <lineage>
        <taxon>Bacteria</taxon>
        <taxon>Pseudomonadati</taxon>
        <taxon>Pseudomonadota</taxon>
        <taxon>Alphaproteobacteria</taxon>
        <taxon>Rhodobacterales</taxon>
        <taxon>Roseobacteraceae</taxon>
        <taxon>Falsihalocynthiibacter</taxon>
    </lineage>
</organism>
<sequence length="330" mass="34701">MTTTNENSSTSITTPTANSGNWDALKHQFMQIWQVLAALALIYMVFFILSPPFRSVDTLLSIFGQASILAILACGTTVVLISGGLDLSVGSIFAVVGVVVGILLAEYNLPVIVAVGLGLLTGVALGALNGILQVVTRVPAFIVTLGGLTAYKGVAEILASGRDLSRFPDQFQLLGSGYAVPMFIMFGVALLTGLFLTKTRLGNHAFAIGGNEEVARLSGVNVAKSRIYYYMIGGLMAATAAILEVSKLNFAMPARGQSYELFAIAAVVIGGTSLFGGRGGVGKTIIGMLIMQTIIVGLAYMGVGTSIQRIAIGAIIILAVYWDVWRRQAR</sequence>
<dbReference type="Proteomes" id="UP000070371">
    <property type="component" value="Chromosome"/>
</dbReference>
<evidence type="ECO:0000256" key="7">
    <source>
        <dbReference type="ARBA" id="ARBA00023136"/>
    </source>
</evidence>
<feature type="transmembrane region" description="Helical" evidence="8">
    <location>
        <begin position="307"/>
        <end position="325"/>
    </location>
</feature>
<protein>
    <recommendedName>
        <fullName evidence="11">ABC transporter permease</fullName>
    </recommendedName>
</protein>
<evidence type="ECO:0000256" key="4">
    <source>
        <dbReference type="ARBA" id="ARBA00022519"/>
    </source>
</evidence>
<feature type="transmembrane region" description="Helical" evidence="8">
    <location>
        <begin position="111"/>
        <end position="131"/>
    </location>
</feature>
<keyword evidence="7 8" id="KW-0472">Membrane</keyword>
<dbReference type="EMBL" id="CP014327">
    <property type="protein sequence ID" value="AML52035.1"/>
    <property type="molecule type" value="Genomic_DNA"/>
</dbReference>
<keyword evidence="3" id="KW-1003">Cell membrane</keyword>
<feature type="transmembrane region" description="Helical" evidence="8">
    <location>
        <begin position="59"/>
        <end position="80"/>
    </location>
</feature>
<feature type="transmembrane region" description="Helical" evidence="8">
    <location>
        <begin position="178"/>
        <end position="196"/>
    </location>
</feature>
<accession>A0A126V257</accession>
<evidence type="ECO:0000256" key="3">
    <source>
        <dbReference type="ARBA" id="ARBA00022475"/>
    </source>
</evidence>
<evidence type="ECO:0000313" key="9">
    <source>
        <dbReference type="EMBL" id="AML52035.1"/>
    </source>
</evidence>
<evidence type="ECO:0000256" key="1">
    <source>
        <dbReference type="ARBA" id="ARBA00004651"/>
    </source>
</evidence>
<keyword evidence="2" id="KW-0813">Transport</keyword>
<dbReference type="AlphaFoldDB" id="A0A126V257"/>
<dbReference type="InterPro" id="IPR001851">
    <property type="entry name" value="ABC_transp_permease"/>
</dbReference>
<evidence type="ECO:0000256" key="6">
    <source>
        <dbReference type="ARBA" id="ARBA00022989"/>
    </source>
</evidence>
<evidence type="ECO:0000256" key="5">
    <source>
        <dbReference type="ARBA" id="ARBA00022692"/>
    </source>
</evidence>
<dbReference type="GO" id="GO:0005886">
    <property type="term" value="C:plasma membrane"/>
    <property type="evidence" value="ECO:0007669"/>
    <property type="project" value="UniProtKB-SubCell"/>
</dbReference>
<keyword evidence="10" id="KW-1185">Reference proteome</keyword>
<reference evidence="9 10" key="1">
    <citation type="submission" date="2016-02" db="EMBL/GenBank/DDBJ databases">
        <title>Complete genome sequence of Halocynthiibacter arcticus PAMC 20958t from arctic marine sediment.</title>
        <authorList>
            <person name="Lee Y.M."/>
            <person name="Baek K."/>
            <person name="Lee H.K."/>
            <person name="Shin S.C."/>
        </authorList>
    </citation>
    <scope>NUCLEOTIDE SEQUENCE [LARGE SCALE GENOMIC DNA]</scope>
    <source>
        <strain evidence="9">PAMC 20958</strain>
    </source>
</reference>
<name>A0A126V257_9RHOB</name>
<comment type="subcellular location">
    <subcellularLocation>
        <location evidence="1">Cell membrane</location>
        <topology evidence="1">Multi-pass membrane protein</topology>
    </subcellularLocation>
</comment>
<keyword evidence="5 8" id="KW-0812">Transmembrane</keyword>
<feature type="transmembrane region" description="Helical" evidence="8">
    <location>
        <begin position="227"/>
        <end position="246"/>
    </location>
</feature>
<dbReference type="GO" id="GO:0022857">
    <property type="term" value="F:transmembrane transporter activity"/>
    <property type="evidence" value="ECO:0007669"/>
    <property type="project" value="InterPro"/>
</dbReference>
<feature type="transmembrane region" description="Helical" evidence="8">
    <location>
        <begin position="284"/>
        <end position="301"/>
    </location>
</feature>
<proteinExistence type="predicted"/>
<dbReference type="KEGG" id="hat:RC74_12815"/>
<dbReference type="RefSeq" id="WP_052275065.1">
    <property type="nucleotide sequence ID" value="NZ_CP014327.1"/>
</dbReference>
<dbReference type="CDD" id="cd06579">
    <property type="entry name" value="TM_PBP1_transp_AraH_like"/>
    <property type="match status" value="1"/>
</dbReference>
<feature type="transmembrane region" description="Helical" evidence="8">
    <location>
        <begin position="87"/>
        <end position="105"/>
    </location>
</feature>
<gene>
    <name evidence="9" type="ORF">RC74_12815</name>
</gene>
<evidence type="ECO:0008006" key="11">
    <source>
        <dbReference type="Google" id="ProtNLM"/>
    </source>
</evidence>
<keyword evidence="4" id="KW-0997">Cell inner membrane</keyword>
<dbReference type="PANTHER" id="PTHR32196:SF21">
    <property type="entry name" value="ABC TRANSPORTER PERMEASE PROTEIN YPHD-RELATED"/>
    <property type="match status" value="1"/>
</dbReference>
<feature type="transmembrane region" description="Helical" evidence="8">
    <location>
        <begin position="258"/>
        <end position="277"/>
    </location>
</feature>
<dbReference type="PANTHER" id="PTHR32196">
    <property type="entry name" value="ABC TRANSPORTER PERMEASE PROTEIN YPHD-RELATED-RELATED"/>
    <property type="match status" value="1"/>
</dbReference>
<keyword evidence="6 8" id="KW-1133">Transmembrane helix</keyword>
<feature type="transmembrane region" description="Helical" evidence="8">
    <location>
        <begin position="138"/>
        <end position="158"/>
    </location>
</feature>
<feature type="transmembrane region" description="Helical" evidence="8">
    <location>
        <begin position="32"/>
        <end position="53"/>
    </location>
</feature>
<dbReference type="STRING" id="1579316.RC74_12815"/>
<evidence type="ECO:0000313" key="10">
    <source>
        <dbReference type="Proteomes" id="UP000070371"/>
    </source>
</evidence>
<evidence type="ECO:0000256" key="2">
    <source>
        <dbReference type="ARBA" id="ARBA00022448"/>
    </source>
</evidence>